<evidence type="ECO:0000256" key="5">
    <source>
        <dbReference type="ARBA" id="ARBA00023136"/>
    </source>
</evidence>
<sequence length="292" mass="30603">MSLDTFLSTLQLGLIYSVLALGLFLSFRILDTPDLTVDGSFVTGMAISAVLTLAGHPILGLAAAFAGGLGAGLVTGLLHTRLKIQPILAGILTMTALYSVNLRIMAGKPNLSLYKKETLFSLFEGSVPQATTVLLLLMVAGLVILLTVFLKTQLGLSLRATGDNEEMVRASSINTDSMKLLGLALANGFVALSGGLLAQQQQFADNNGGLGMLVLGLASIIIGETLFGKGGLAHHLISICAGTIVYRFVLTFALSLGLAASDLKLFSAALVVLALALPQMQGQLKRRRKRHA</sequence>
<feature type="transmembrane region" description="Helical" evidence="6">
    <location>
        <begin position="236"/>
        <end position="257"/>
    </location>
</feature>
<reference evidence="7 8" key="1">
    <citation type="submission" date="2018-08" db="EMBL/GenBank/DDBJ databases">
        <title>A genome reference for cultivated species of the human gut microbiota.</title>
        <authorList>
            <person name="Zou Y."/>
            <person name="Xue W."/>
            <person name="Luo G."/>
        </authorList>
    </citation>
    <scope>NUCLEOTIDE SEQUENCE [LARGE SCALE GENOMIC DNA]</scope>
    <source>
        <strain evidence="7 8">AF24-29</strain>
    </source>
</reference>
<dbReference type="PANTHER" id="PTHR32196:SF69">
    <property type="entry name" value="BRANCHED-CHAIN AMINO ACID TRANSPORT SYSTEM, PERMEASE PROTEIN"/>
    <property type="match status" value="1"/>
</dbReference>
<feature type="transmembrane region" description="Helical" evidence="6">
    <location>
        <begin position="263"/>
        <end position="280"/>
    </location>
</feature>
<dbReference type="InterPro" id="IPR001851">
    <property type="entry name" value="ABC_transp_permease"/>
</dbReference>
<name>A0A412FZ39_9FIRM</name>
<dbReference type="EMBL" id="QRUP01000012">
    <property type="protein sequence ID" value="RGR73407.1"/>
    <property type="molecule type" value="Genomic_DNA"/>
</dbReference>
<dbReference type="CDD" id="cd06574">
    <property type="entry name" value="TM_PBP1_branched-chain-AA_like"/>
    <property type="match status" value="1"/>
</dbReference>
<dbReference type="GeneID" id="83015807"/>
<dbReference type="GO" id="GO:0022857">
    <property type="term" value="F:transmembrane transporter activity"/>
    <property type="evidence" value="ECO:0007669"/>
    <property type="project" value="InterPro"/>
</dbReference>
<keyword evidence="2" id="KW-1003">Cell membrane</keyword>
<evidence type="ECO:0000256" key="1">
    <source>
        <dbReference type="ARBA" id="ARBA00004651"/>
    </source>
</evidence>
<keyword evidence="5 6" id="KW-0472">Membrane</keyword>
<feature type="transmembrane region" description="Helical" evidence="6">
    <location>
        <begin position="87"/>
        <end position="106"/>
    </location>
</feature>
<evidence type="ECO:0000256" key="6">
    <source>
        <dbReference type="SAM" id="Phobius"/>
    </source>
</evidence>
<keyword evidence="8" id="KW-1185">Reference proteome</keyword>
<gene>
    <name evidence="7" type="ORF">DWY25_10400</name>
</gene>
<evidence type="ECO:0000256" key="3">
    <source>
        <dbReference type="ARBA" id="ARBA00022692"/>
    </source>
</evidence>
<keyword evidence="4 6" id="KW-1133">Transmembrane helix</keyword>
<organism evidence="7 8">
    <name type="scientific">Holdemania filiformis</name>
    <dbReference type="NCBI Taxonomy" id="61171"/>
    <lineage>
        <taxon>Bacteria</taxon>
        <taxon>Bacillati</taxon>
        <taxon>Bacillota</taxon>
        <taxon>Erysipelotrichia</taxon>
        <taxon>Erysipelotrichales</taxon>
        <taxon>Erysipelotrichaceae</taxon>
        <taxon>Holdemania</taxon>
    </lineage>
</organism>
<evidence type="ECO:0000256" key="2">
    <source>
        <dbReference type="ARBA" id="ARBA00022475"/>
    </source>
</evidence>
<dbReference type="RefSeq" id="WP_117895172.1">
    <property type="nucleotide sequence ID" value="NZ_CABJCV010000012.1"/>
</dbReference>
<proteinExistence type="predicted"/>
<evidence type="ECO:0000313" key="7">
    <source>
        <dbReference type="EMBL" id="RGR73407.1"/>
    </source>
</evidence>
<evidence type="ECO:0000313" key="8">
    <source>
        <dbReference type="Proteomes" id="UP000284178"/>
    </source>
</evidence>
<comment type="caution">
    <text evidence="7">The sequence shown here is derived from an EMBL/GenBank/DDBJ whole genome shotgun (WGS) entry which is preliminary data.</text>
</comment>
<dbReference type="GO" id="GO:0005886">
    <property type="term" value="C:plasma membrane"/>
    <property type="evidence" value="ECO:0007669"/>
    <property type="project" value="UniProtKB-SubCell"/>
</dbReference>
<feature type="transmembrane region" description="Helical" evidence="6">
    <location>
        <begin position="126"/>
        <end position="150"/>
    </location>
</feature>
<dbReference type="PANTHER" id="PTHR32196">
    <property type="entry name" value="ABC TRANSPORTER PERMEASE PROTEIN YPHD-RELATED-RELATED"/>
    <property type="match status" value="1"/>
</dbReference>
<evidence type="ECO:0000256" key="4">
    <source>
        <dbReference type="ARBA" id="ARBA00022989"/>
    </source>
</evidence>
<accession>A0A412FZ39</accession>
<feature type="transmembrane region" description="Helical" evidence="6">
    <location>
        <begin position="12"/>
        <end position="30"/>
    </location>
</feature>
<comment type="subcellular location">
    <subcellularLocation>
        <location evidence="1">Cell membrane</location>
        <topology evidence="1">Multi-pass membrane protein</topology>
    </subcellularLocation>
</comment>
<keyword evidence="3 6" id="KW-0812">Transmembrane</keyword>
<protein>
    <submittedName>
        <fullName evidence="7">ABC transporter permease</fullName>
    </submittedName>
</protein>
<dbReference type="Pfam" id="PF02653">
    <property type="entry name" value="BPD_transp_2"/>
    <property type="match status" value="1"/>
</dbReference>
<feature type="transmembrane region" description="Helical" evidence="6">
    <location>
        <begin position="42"/>
        <end position="75"/>
    </location>
</feature>
<feature type="transmembrane region" description="Helical" evidence="6">
    <location>
        <begin position="210"/>
        <end position="227"/>
    </location>
</feature>
<dbReference type="AlphaFoldDB" id="A0A412FZ39"/>
<dbReference type="Proteomes" id="UP000284178">
    <property type="component" value="Unassembled WGS sequence"/>
</dbReference>
<feature type="transmembrane region" description="Helical" evidence="6">
    <location>
        <begin position="180"/>
        <end position="198"/>
    </location>
</feature>